<dbReference type="EMBL" id="GBXM01047320">
    <property type="protein sequence ID" value="JAH61257.1"/>
    <property type="molecule type" value="Transcribed_RNA"/>
</dbReference>
<reference evidence="2" key="1">
    <citation type="submission" date="2014-11" db="EMBL/GenBank/DDBJ databases">
        <authorList>
            <person name="Amaro Gonzalez C."/>
        </authorList>
    </citation>
    <scope>NUCLEOTIDE SEQUENCE</scope>
</reference>
<name>A0A0E9UBU2_ANGAN</name>
<reference evidence="2" key="2">
    <citation type="journal article" date="2015" name="Fish Shellfish Immunol.">
        <title>Early steps in the European eel (Anguilla anguilla)-Vibrio vulnificus interaction in the gills: Role of the RtxA13 toxin.</title>
        <authorList>
            <person name="Callol A."/>
            <person name="Pajuelo D."/>
            <person name="Ebbesson L."/>
            <person name="Teles M."/>
            <person name="MacKenzie S."/>
            <person name="Amaro C."/>
        </authorList>
    </citation>
    <scope>NUCLEOTIDE SEQUENCE</scope>
</reference>
<sequence>MARFSALSNESWLSFEVAVAFLLMSKARLMAKLSNRSQQARSRKRKKEENIFE</sequence>
<evidence type="ECO:0000256" key="1">
    <source>
        <dbReference type="SAM" id="MobiDB-lite"/>
    </source>
</evidence>
<feature type="region of interest" description="Disordered" evidence="1">
    <location>
        <begin position="33"/>
        <end position="53"/>
    </location>
</feature>
<dbReference type="EMBL" id="GBXM01042657">
    <property type="protein sequence ID" value="JAH65920.1"/>
    <property type="molecule type" value="Transcribed_RNA"/>
</dbReference>
<protein>
    <submittedName>
        <fullName evidence="2">Uncharacterized protein</fullName>
    </submittedName>
</protein>
<organism evidence="2">
    <name type="scientific">Anguilla anguilla</name>
    <name type="common">European freshwater eel</name>
    <name type="synonym">Muraena anguilla</name>
    <dbReference type="NCBI Taxonomy" id="7936"/>
    <lineage>
        <taxon>Eukaryota</taxon>
        <taxon>Metazoa</taxon>
        <taxon>Chordata</taxon>
        <taxon>Craniata</taxon>
        <taxon>Vertebrata</taxon>
        <taxon>Euteleostomi</taxon>
        <taxon>Actinopterygii</taxon>
        <taxon>Neopterygii</taxon>
        <taxon>Teleostei</taxon>
        <taxon>Anguilliformes</taxon>
        <taxon>Anguillidae</taxon>
        <taxon>Anguilla</taxon>
    </lineage>
</organism>
<evidence type="ECO:0000313" key="2">
    <source>
        <dbReference type="EMBL" id="JAH63207.1"/>
    </source>
</evidence>
<proteinExistence type="predicted"/>
<accession>A0A0E9UBU2</accession>
<dbReference type="EMBL" id="GBXM01045370">
    <property type="protein sequence ID" value="JAH63207.1"/>
    <property type="molecule type" value="Transcribed_RNA"/>
</dbReference>
<dbReference type="EMBL" id="GBXM01055102">
    <property type="protein sequence ID" value="JAH53475.1"/>
    <property type="molecule type" value="Transcribed_RNA"/>
</dbReference>
<dbReference type="AlphaFoldDB" id="A0A0E9UBU2"/>